<dbReference type="STRING" id="151549.A0A4C1U338"/>
<protein>
    <submittedName>
        <fullName evidence="1">Phenoloxidase subunit 1</fullName>
    </submittedName>
</protein>
<dbReference type="Proteomes" id="UP000299102">
    <property type="component" value="Unassembled WGS sequence"/>
</dbReference>
<gene>
    <name evidence="1" type="ORF">EVAR_14529_1</name>
</gene>
<sequence>MSKVAHTWVIGSCNVRGKNTIDTGLGLKLLLVPGFKVEVSLFRNRVILRQRIGMSDRKDLLLFFDRPAEPCFMQKGDDQSVFTLPDHYYPEKYANVKTTLTNRFGSTARRAIPVANISLPDLSLPMELPYHSQFSLFVNKHREMSGRLIDIFLGSCLSPLSLYFHLFADVNTIFMLPMRAIRAVYDLRTKNTSLRKKNFQEINILTLASQYTYKYLKVSSGTPDHGPMNQGALNFIQIESLAPCVGDVEPPVYTRCHLIGDSGRGDRLRPPLD</sequence>
<accession>A0A4C1U338</accession>
<dbReference type="InterPro" id="IPR036697">
    <property type="entry name" value="Hemocyanin_N_sf"/>
</dbReference>
<evidence type="ECO:0000313" key="2">
    <source>
        <dbReference type="Proteomes" id="UP000299102"/>
    </source>
</evidence>
<reference evidence="1 2" key="1">
    <citation type="journal article" date="2019" name="Commun. Biol.">
        <title>The bagworm genome reveals a unique fibroin gene that provides high tensile strength.</title>
        <authorList>
            <person name="Kono N."/>
            <person name="Nakamura H."/>
            <person name="Ohtoshi R."/>
            <person name="Tomita M."/>
            <person name="Numata K."/>
            <person name="Arakawa K."/>
        </authorList>
    </citation>
    <scope>NUCLEOTIDE SEQUENCE [LARGE SCALE GENOMIC DNA]</scope>
</reference>
<comment type="caution">
    <text evidence="1">The sequence shown here is derived from an EMBL/GenBank/DDBJ whole genome shotgun (WGS) entry which is preliminary data.</text>
</comment>
<name>A0A4C1U338_EUMVA</name>
<evidence type="ECO:0000313" key="1">
    <source>
        <dbReference type="EMBL" id="GBP20803.1"/>
    </source>
</evidence>
<keyword evidence="2" id="KW-1185">Reference proteome</keyword>
<dbReference type="AlphaFoldDB" id="A0A4C1U338"/>
<dbReference type="Gene3D" id="1.20.1370.10">
    <property type="entry name" value="Hemocyanin, N-terminal domain"/>
    <property type="match status" value="1"/>
</dbReference>
<dbReference type="EMBL" id="BGZK01000122">
    <property type="protein sequence ID" value="GBP20803.1"/>
    <property type="molecule type" value="Genomic_DNA"/>
</dbReference>
<organism evidence="1 2">
    <name type="scientific">Eumeta variegata</name>
    <name type="common">Bagworm moth</name>
    <name type="synonym">Eumeta japonica</name>
    <dbReference type="NCBI Taxonomy" id="151549"/>
    <lineage>
        <taxon>Eukaryota</taxon>
        <taxon>Metazoa</taxon>
        <taxon>Ecdysozoa</taxon>
        <taxon>Arthropoda</taxon>
        <taxon>Hexapoda</taxon>
        <taxon>Insecta</taxon>
        <taxon>Pterygota</taxon>
        <taxon>Neoptera</taxon>
        <taxon>Endopterygota</taxon>
        <taxon>Lepidoptera</taxon>
        <taxon>Glossata</taxon>
        <taxon>Ditrysia</taxon>
        <taxon>Tineoidea</taxon>
        <taxon>Psychidae</taxon>
        <taxon>Oiketicinae</taxon>
        <taxon>Eumeta</taxon>
    </lineage>
</organism>
<dbReference type="SUPFAM" id="SSF48050">
    <property type="entry name" value="Hemocyanin, N-terminal domain"/>
    <property type="match status" value="1"/>
</dbReference>
<dbReference type="OrthoDB" id="8119704at2759"/>
<proteinExistence type="predicted"/>